<evidence type="ECO:0000313" key="5">
    <source>
        <dbReference type="Proteomes" id="UP000001037"/>
    </source>
</evidence>
<evidence type="ECO:0000313" key="4">
    <source>
        <dbReference type="EMBL" id="AEM39297.1"/>
    </source>
</evidence>
<dbReference type="Gene3D" id="3.10.580.10">
    <property type="entry name" value="CBS-domain"/>
    <property type="match status" value="1"/>
</dbReference>
<feature type="domain" description="CBS" evidence="3">
    <location>
        <begin position="176"/>
        <end position="233"/>
    </location>
</feature>
<dbReference type="KEGG" id="pfm:Pyrfu_1439"/>
<gene>
    <name evidence="4" type="ordered locus">Pyrfu_1439</name>
</gene>
<dbReference type="InterPro" id="IPR016436">
    <property type="entry name" value="UCP005063_CBS"/>
</dbReference>
<dbReference type="Gene3D" id="1.10.10.10">
    <property type="entry name" value="Winged helix-like DNA-binding domain superfamily/Winged helix DNA-binding domain"/>
    <property type="match status" value="1"/>
</dbReference>
<dbReference type="InterPro" id="IPR036388">
    <property type="entry name" value="WH-like_DNA-bd_sf"/>
</dbReference>
<dbReference type="GO" id="GO:0006355">
    <property type="term" value="P:regulation of DNA-templated transcription"/>
    <property type="evidence" value="ECO:0007669"/>
    <property type="project" value="InterPro"/>
</dbReference>
<dbReference type="InterPro" id="IPR005104">
    <property type="entry name" value="WHTH_HrcA_DNA-bd"/>
</dbReference>
<dbReference type="PIRSF" id="PIRSF005063">
    <property type="entry name" value="UCP005063_CBS_MJ1232"/>
    <property type="match status" value="1"/>
</dbReference>
<dbReference type="Proteomes" id="UP000001037">
    <property type="component" value="Chromosome"/>
</dbReference>
<dbReference type="SUPFAM" id="SSF54631">
    <property type="entry name" value="CBS-domain pair"/>
    <property type="match status" value="1"/>
</dbReference>
<sequence length="294" mass="32528">MYKLSSAQREILEALVKLYDKHRRLVKSKEIAELVGKDEGTVRNIIAGLKSLGLVESKTGPSGGYMPTLKAYEVLRGFAATEVPVPVRKDGQLLNLVVTSVELIDVLNPEGIRAILRVQGDIEGLEPGDRIKIGPMPYTRLVIEGIVVYIDRYTKQVSVNVRRVTSIPRESVGSIASKQLITLKPNMSIREAAKILSEKMIRGAPVIDDEGRLIGIITLADIAKAVAEGRLDAKVEEYMSKEVVTVREDQDILDAIRLMQKYRIGRLVVLDAMGKLKGIVTRTDILRFISALED</sequence>
<dbReference type="Pfam" id="PF00571">
    <property type="entry name" value="CBS"/>
    <property type="match status" value="2"/>
</dbReference>
<dbReference type="PANTHER" id="PTHR48108">
    <property type="entry name" value="CBS DOMAIN-CONTAINING PROTEIN CBSX2, CHLOROPLASTIC"/>
    <property type="match status" value="1"/>
</dbReference>
<dbReference type="FunCoup" id="G0EH73">
    <property type="interactions" value="16"/>
</dbReference>
<dbReference type="CDD" id="cd04588">
    <property type="entry name" value="CBS_pair_archHTH_assoc"/>
    <property type="match status" value="1"/>
</dbReference>
<evidence type="ECO:0000259" key="3">
    <source>
        <dbReference type="PROSITE" id="PS51371"/>
    </source>
</evidence>
<dbReference type="GO" id="GO:0003677">
    <property type="term" value="F:DNA binding"/>
    <property type="evidence" value="ECO:0007669"/>
    <property type="project" value="InterPro"/>
</dbReference>
<evidence type="ECO:0000256" key="1">
    <source>
        <dbReference type="ARBA" id="ARBA00022737"/>
    </source>
</evidence>
<dbReference type="InParanoid" id="G0EH73"/>
<dbReference type="InterPro" id="IPR046342">
    <property type="entry name" value="CBS_dom_sf"/>
</dbReference>
<dbReference type="Pfam" id="PF03444">
    <property type="entry name" value="WHD_HrcA"/>
    <property type="match status" value="1"/>
</dbReference>
<protein>
    <submittedName>
        <fullName evidence="4">Putative signal transduction protein with CBS domains</fullName>
    </submittedName>
</protein>
<dbReference type="InterPro" id="IPR000644">
    <property type="entry name" value="CBS_dom"/>
</dbReference>
<dbReference type="InterPro" id="IPR051462">
    <property type="entry name" value="CBS_domain-containing"/>
</dbReference>
<accession>G0EH73</accession>
<dbReference type="AlphaFoldDB" id="G0EH73"/>
<dbReference type="EMBL" id="CP002838">
    <property type="protein sequence ID" value="AEM39297.1"/>
    <property type="molecule type" value="Genomic_DNA"/>
</dbReference>
<dbReference type="GeneID" id="11138625"/>
<keyword evidence="5" id="KW-1185">Reference proteome</keyword>
<keyword evidence="1" id="KW-0677">Repeat</keyword>
<proteinExistence type="predicted"/>
<dbReference type="RefSeq" id="WP_014026974.1">
    <property type="nucleotide sequence ID" value="NC_015931.1"/>
</dbReference>
<reference evidence="4 5" key="1">
    <citation type="journal article" date="2011" name="Stand. Genomic Sci.">
        <title>Complete genome sequence of the hyperthermophilic chemolithoautotroph Pyrolobus fumarii type strain (1A).</title>
        <authorList>
            <person name="Anderson I."/>
            <person name="Goker M."/>
            <person name="Nolan M."/>
            <person name="Lucas S."/>
            <person name="Hammon N."/>
            <person name="Deshpande S."/>
            <person name="Cheng J.F."/>
            <person name="Tapia R."/>
            <person name="Han C."/>
            <person name="Goodwin L."/>
            <person name="Pitluck S."/>
            <person name="Huntemann M."/>
            <person name="Liolios K."/>
            <person name="Ivanova N."/>
            <person name="Pagani I."/>
            <person name="Mavromatis K."/>
            <person name="Ovchinikova G."/>
            <person name="Pati A."/>
            <person name="Chen A."/>
            <person name="Palaniappan K."/>
            <person name="Land M."/>
            <person name="Hauser L."/>
            <person name="Brambilla E.M."/>
            <person name="Huber H."/>
            <person name="Yasawong M."/>
            <person name="Rohde M."/>
            <person name="Spring S."/>
            <person name="Abt B."/>
            <person name="Sikorski J."/>
            <person name="Wirth R."/>
            <person name="Detter J.C."/>
            <person name="Woyke T."/>
            <person name="Bristow J."/>
            <person name="Eisen J.A."/>
            <person name="Markowitz V."/>
            <person name="Hugenholtz P."/>
            <person name="Kyrpides N.C."/>
            <person name="Klenk H.P."/>
            <person name="Lapidus A."/>
        </authorList>
    </citation>
    <scope>NUCLEOTIDE SEQUENCE [LARGE SCALE GENOMIC DNA]</scope>
    <source>
        <strain evidence="5">DSM 11204 / 1A</strain>
    </source>
</reference>
<name>G0EH73_PYRF1</name>
<organism evidence="4 5">
    <name type="scientific">Pyrolobus fumarii (strain DSM 11204 / 1A)</name>
    <dbReference type="NCBI Taxonomy" id="694429"/>
    <lineage>
        <taxon>Archaea</taxon>
        <taxon>Thermoproteota</taxon>
        <taxon>Thermoprotei</taxon>
        <taxon>Desulfurococcales</taxon>
        <taxon>Pyrodictiaceae</taxon>
        <taxon>Pyrolobus</taxon>
    </lineage>
</organism>
<feature type="domain" description="CBS" evidence="3">
    <location>
        <begin position="239"/>
        <end position="294"/>
    </location>
</feature>
<evidence type="ECO:0000256" key="2">
    <source>
        <dbReference type="PROSITE-ProRule" id="PRU00703"/>
    </source>
</evidence>
<dbReference type="PANTHER" id="PTHR48108:SF23">
    <property type="entry name" value="CBS DOMAIN-CONTAINING PROTEIN"/>
    <property type="match status" value="1"/>
</dbReference>
<dbReference type="HOGENOM" id="CLU_926289_0_0_2"/>
<keyword evidence="2" id="KW-0129">CBS domain</keyword>
<dbReference type="PROSITE" id="PS51371">
    <property type="entry name" value="CBS"/>
    <property type="match status" value="2"/>
</dbReference>
<dbReference type="InterPro" id="IPR036390">
    <property type="entry name" value="WH_DNA-bd_sf"/>
</dbReference>
<dbReference type="SMART" id="SM00116">
    <property type="entry name" value="CBS"/>
    <property type="match status" value="2"/>
</dbReference>
<dbReference type="SUPFAM" id="SSF46785">
    <property type="entry name" value="Winged helix' DNA-binding domain"/>
    <property type="match status" value="1"/>
</dbReference>
<dbReference type="STRING" id="694429.Pyrfu_1439"/>
<dbReference type="eggNOG" id="arCOG00610">
    <property type="taxonomic scope" value="Archaea"/>
</dbReference>